<feature type="domain" description="FAD/NAD(P)-binding" evidence="8">
    <location>
        <begin position="18"/>
        <end position="330"/>
    </location>
</feature>
<evidence type="ECO:0000313" key="10">
    <source>
        <dbReference type="Proteomes" id="UP001247307"/>
    </source>
</evidence>
<feature type="binding site" evidence="4">
    <location>
        <begin position="223"/>
        <end position="230"/>
    </location>
    <ligand>
        <name>NAD(+)</name>
        <dbReference type="ChEBI" id="CHEBI:57540"/>
    </ligand>
</feature>
<dbReference type="GO" id="GO:0003955">
    <property type="term" value="F:NAD(P)H dehydrogenase (quinone) activity"/>
    <property type="evidence" value="ECO:0007669"/>
    <property type="project" value="TreeGrafter"/>
</dbReference>
<feature type="domain" description="Pyridine nucleotide-disulphide oxidoreductase dimerisation" evidence="7">
    <location>
        <begin position="380"/>
        <end position="490"/>
    </location>
</feature>
<comment type="similarity">
    <text evidence="1">Belongs to the class-I pyridine nucleotide-disulfide oxidoreductase family.</text>
</comment>
<dbReference type="RefSeq" id="WP_309849755.1">
    <property type="nucleotide sequence ID" value="NZ_BAAAIU010000045.1"/>
</dbReference>
<feature type="binding site" evidence="4">
    <location>
        <position position="63"/>
    </location>
    <ligand>
        <name>FAD</name>
        <dbReference type="ChEBI" id="CHEBI:57692"/>
    </ligand>
</feature>
<keyword evidence="4" id="KW-0547">Nucleotide-binding</keyword>
<feature type="binding site" evidence="4">
    <location>
        <begin position="165"/>
        <end position="167"/>
    </location>
    <ligand>
        <name>FAD</name>
        <dbReference type="ChEBI" id="CHEBI:57692"/>
    </ligand>
</feature>
<evidence type="ECO:0000256" key="6">
    <source>
        <dbReference type="SAM" id="MobiDB-lite"/>
    </source>
</evidence>
<organism evidence="9 10">
    <name type="scientific">Falsarthrobacter nasiphocae</name>
    <dbReference type="NCBI Taxonomy" id="189863"/>
    <lineage>
        <taxon>Bacteria</taxon>
        <taxon>Bacillati</taxon>
        <taxon>Actinomycetota</taxon>
        <taxon>Actinomycetes</taxon>
        <taxon>Micrococcales</taxon>
        <taxon>Micrococcaceae</taxon>
        <taxon>Falsarthrobacter</taxon>
    </lineage>
</organism>
<dbReference type="InterPro" id="IPR023753">
    <property type="entry name" value="FAD/NAD-binding_dom"/>
</dbReference>
<comment type="cofactor">
    <cofactor evidence="4">
        <name>FAD</name>
        <dbReference type="ChEBI" id="CHEBI:57692"/>
    </cofactor>
    <text evidence="4">Binds 1 FAD per subunit.</text>
</comment>
<feature type="disulfide bond" description="Redox-active" evidence="5">
    <location>
        <begin position="54"/>
        <end position="59"/>
    </location>
</feature>
<dbReference type="Gene3D" id="3.50.50.60">
    <property type="entry name" value="FAD/NAD(P)-binding domain"/>
    <property type="match status" value="2"/>
</dbReference>
<dbReference type="SUPFAM" id="SSF55424">
    <property type="entry name" value="FAD/NAD-linked reductases, dimerisation (C-terminal) domain"/>
    <property type="match status" value="1"/>
</dbReference>
<dbReference type="PRINTS" id="PR00411">
    <property type="entry name" value="PNDRDTASEI"/>
</dbReference>
<gene>
    <name evidence="9" type="ORF">J2S35_000634</name>
</gene>
<dbReference type="InterPro" id="IPR016156">
    <property type="entry name" value="FAD/NAD-linked_Rdtase_dimer_sf"/>
</dbReference>
<feature type="binding site" evidence="4">
    <location>
        <position position="341"/>
    </location>
    <ligand>
        <name>FAD</name>
        <dbReference type="ChEBI" id="CHEBI:57692"/>
    </ligand>
</feature>
<dbReference type="EMBL" id="JAVDUI010000001">
    <property type="protein sequence ID" value="MDR6891694.1"/>
    <property type="molecule type" value="Genomic_DNA"/>
</dbReference>
<feature type="binding site" evidence="4">
    <location>
        <position position="311"/>
    </location>
    <ligand>
        <name>NAD(+)</name>
        <dbReference type="ChEBI" id="CHEBI:57540"/>
    </ligand>
</feature>
<proteinExistence type="inferred from homology"/>
<dbReference type="PRINTS" id="PR00368">
    <property type="entry name" value="FADPNR"/>
</dbReference>
<dbReference type="InterPro" id="IPR036188">
    <property type="entry name" value="FAD/NAD-bd_sf"/>
</dbReference>
<protein>
    <submittedName>
        <fullName evidence="9">Pyruvate/2-oxoglutarate dehydrogenase complex dihydrolipoamide dehydrogenase (E3) component</fullName>
    </submittedName>
</protein>
<feature type="region of interest" description="Disordered" evidence="6">
    <location>
        <begin position="126"/>
        <end position="151"/>
    </location>
</feature>
<dbReference type="Pfam" id="PF07992">
    <property type="entry name" value="Pyr_redox_2"/>
    <property type="match status" value="1"/>
</dbReference>
<dbReference type="InterPro" id="IPR004099">
    <property type="entry name" value="Pyr_nucl-diS_OxRdtase_dimer"/>
</dbReference>
<dbReference type="GO" id="GO:0050660">
    <property type="term" value="F:flavin adenine dinucleotide binding"/>
    <property type="evidence" value="ECO:0007669"/>
    <property type="project" value="TreeGrafter"/>
</dbReference>
<evidence type="ECO:0000256" key="3">
    <source>
        <dbReference type="ARBA" id="ARBA00022827"/>
    </source>
</evidence>
<evidence type="ECO:0000313" key="9">
    <source>
        <dbReference type="EMBL" id="MDR6891694.1"/>
    </source>
</evidence>
<dbReference type="Pfam" id="PF02852">
    <property type="entry name" value="Pyr_redox_dim"/>
    <property type="match status" value="1"/>
</dbReference>
<dbReference type="PIRSF" id="PIRSF000350">
    <property type="entry name" value="Mercury_reductase_MerA"/>
    <property type="match status" value="1"/>
</dbReference>
<dbReference type="Proteomes" id="UP001247307">
    <property type="component" value="Unassembled WGS sequence"/>
</dbReference>
<dbReference type="PANTHER" id="PTHR43014:SF2">
    <property type="entry name" value="MERCURIC REDUCTASE"/>
    <property type="match status" value="1"/>
</dbReference>
<evidence type="ECO:0000256" key="1">
    <source>
        <dbReference type="ARBA" id="ARBA00007532"/>
    </source>
</evidence>
<accession>A0AAE3YGE9</accession>
<reference evidence="9" key="1">
    <citation type="submission" date="2023-07" db="EMBL/GenBank/DDBJ databases">
        <title>Sequencing the genomes of 1000 actinobacteria strains.</title>
        <authorList>
            <person name="Klenk H.-P."/>
        </authorList>
    </citation>
    <scope>NUCLEOTIDE SEQUENCE</scope>
    <source>
        <strain evidence="9">DSM 13988</strain>
    </source>
</reference>
<evidence type="ECO:0000256" key="5">
    <source>
        <dbReference type="PIRSR" id="PIRSR000350-4"/>
    </source>
</evidence>
<dbReference type="SUPFAM" id="SSF51905">
    <property type="entry name" value="FAD/NAD(P)-binding domain"/>
    <property type="match status" value="1"/>
</dbReference>
<dbReference type="AlphaFoldDB" id="A0AAE3YGE9"/>
<keyword evidence="9" id="KW-0670">Pyruvate</keyword>
<evidence type="ECO:0000256" key="2">
    <source>
        <dbReference type="ARBA" id="ARBA00022630"/>
    </source>
</evidence>
<evidence type="ECO:0000259" key="7">
    <source>
        <dbReference type="Pfam" id="PF02852"/>
    </source>
</evidence>
<keyword evidence="2" id="KW-0285">Flavoprotein</keyword>
<sequence length="497" mass="52607">MEKNSAESTVNAGTREVDVVVIGLGNGGEGIISNLAGQGLEVVGIEAHLVGGECPNYACVPSKMIRHESMREHPAWDRVAHRIRRDTAHNWDDSTTTENLRETGAEIIHGIAELTGERTVTVRHARPDESQGKTPDGSPSGSHDSASDASTETVFRARRAVVLGTGSVSVLPEVKGSAGDVGQNAMAFPTAQETRRPGEPVRFWTHRDVATATTLPASVAVIGGGVIACELGQFLARFGVEVTMLVRGPRLMRTEGASEAEFIKGCLEADGVRVLTETEAVSVEHTESGAVRAVLSTGGEIVVERILAATGRKPRDPRATDVYCRVLEDGEPSSWLFAVGDQGSHGEFTHVAVPDGKIAADVILAGGEVDDVSPFPLHAVPRVTFTVPEIAGVGLTEDAAREKAEDEGWDVVATTKDVNENARGWIDELHGSMTLVADRKSGRLLGASVACEGAGEVLGALTVAVHEKMTVGELRRVLWAYPTLHRVIGDALAELDA</sequence>
<evidence type="ECO:0000256" key="4">
    <source>
        <dbReference type="PIRSR" id="PIRSR000350-3"/>
    </source>
</evidence>
<dbReference type="Gene3D" id="3.30.390.30">
    <property type="match status" value="1"/>
</dbReference>
<keyword evidence="3 4" id="KW-0274">FAD</keyword>
<comment type="caution">
    <text evidence="9">The sequence shown here is derived from an EMBL/GenBank/DDBJ whole genome shotgun (WGS) entry which is preliminary data.</text>
</comment>
<feature type="compositionally biased region" description="Polar residues" evidence="6">
    <location>
        <begin position="137"/>
        <end position="151"/>
    </location>
</feature>
<name>A0AAE3YGE9_9MICC</name>
<keyword evidence="4" id="KW-0520">NAD</keyword>
<evidence type="ECO:0000259" key="8">
    <source>
        <dbReference type="Pfam" id="PF07992"/>
    </source>
</evidence>
<dbReference type="PANTHER" id="PTHR43014">
    <property type="entry name" value="MERCURIC REDUCTASE"/>
    <property type="match status" value="1"/>
</dbReference>
<dbReference type="InterPro" id="IPR001100">
    <property type="entry name" value="Pyr_nuc-diS_OxRdtase"/>
</dbReference>
<keyword evidence="10" id="KW-1185">Reference proteome</keyword>